<name>A0A2W5RD40_ACIJO</name>
<evidence type="ECO:0000313" key="3">
    <source>
        <dbReference type="Proteomes" id="UP000249282"/>
    </source>
</evidence>
<evidence type="ECO:0000256" key="1">
    <source>
        <dbReference type="SAM" id="Phobius"/>
    </source>
</evidence>
<organism evidence="2 3">
    <name type="scientific">Acinetobacter johnsonii</name>
    <dbReference type="NCBI Taxonomy" id="40214"/>
    <lineage>
        <taxon>Bacteria</taxon>
        <taxon>Pseudomonadati</taxon>
        <taxon>Pseudomonadota</taxon>
        <taxon>Gammaproteobacteria</taxon>
        <taxon>Moraxellales</taxon>
        <taxon>Moraxellaceae</taxon>
        <taxon>Acinetobacter</taxon>
    </lineage>
</organism>
<feature type="transmembrane region" description="Helical" evidence="1">
    <location>
        <begin position="130"/>
        <end position="148"/>
    </location>
</feature>
<keyword evidence="1" id="KW-0472">Membrane</keyword>
<protein>
    <submittedName>
        <fullName evidence="2">Uncharacterized protein</fullName>
    </submittedName>
</protein>
<keyword evidence="1" id="KW-0812">Transmembrane</keyword>
<evidence type="ECO:0000313" key="2">
    <source>
        <dbReference type="EMBL" id="PZQ86729.1"/>
    </source>
</evidence>
<dbReference type="AlphaFoldDB" id="A0A2W5RD40"/>
<gene>
    <name evidence="2" type="ORF">DI542_13375</name>
</gene>
<comment type="caution">
    <text evidence="2">The sequence shown here is derived from an EMBL/GenBank/DDBJ whole genome shotgun (WGS) entry which is preliminary data.</text>
</comment>
<proteinExistence type="predicted"/>
<sequence length="149" mass="16808">MTPPGQPEALSLKGGVLPAEHYQAIFASMLGDVYEAIQAASRLQGEVERNHELFGRIESLLRWLSRERQEIHDAATRFGVMLGRLDEENERFIRLHRSTLDAMRSELEFIARSELKVRESKLNVVSCTPWLIAIISSGITGYLLGIMAK</sequence>
<accession>A0A2W5RD40</accession>
<dbReference type="Proteomes" id="UP000249282">
    <property type="component" value="Unassembled WGS sequence"/>
</dbReference>
<reference evidence="2 3" key="1">
    <citation type="submission" date="2017-11" db="EMBL/GenBank/DDBJ databases">
        <title>Infants hospitalized years apart are colonized by the same room-sourced microbial strains.</title>
        <authorList>
            <person name="Brooks B."/>
            <person name="Olm M.R."/>
            <person name="Firek B.A."/>
            <person name="Baker R."/>
            <person name="Thomas B.C."/>
            <person name="Morowitz M.J."/>
            <person name="Banfield J.F."/>
        </authorList>
    </citation>
    <scope>NUCLEOTIDE SEQUENCE [LARGE SCALE GENOMIC DNA]</scope>
    <source>
        <strain evidence="2">S2_003_000_R3_20</strain>
    </source>
</reference>
<keyword evidence="1" id="KW-1133">Transmembrane helix</keyword>
<dbReference type="EMBL" id="QFQJ01000081">
    <property type="protein sequence ID" value="PZQ86729.1"/>
    <property type="molecule type" value="Genomic_DNA"/>
</dbReference>